<accession>A0ABV3ZBC2</accession>
<organism evidence="1 2">
    <name type="scientific">Danxiaibacter flavus</name>
    <dbReference type="NCBI Taxonomy" id="3049108"/>
    <lineage>
        <taxon>Bacteria</taxon>
        <taxon>Pseudomonadati</taxon>
        <taxon>Bacteroidota</taxon>
        <taxon>Chitinophagia</taxon>
        <taxon>Chitinophagales</taxon>
        <taxon>Chitinophagaceae</taxon>
        <taxon>Danxiaibacter</taxon>
    </lineage>
</organism>
<evidence type="ECO:0000313" key="1">
    <source>
        <dbReference type="EMBL" id="MEX6686830.1"/>
    </source>
</evidence>
<dbReference type="RefSeq" id="WP_369328227.1">
    <property type="nucleotide sequence ID" value="NZ_JAULBC010000001.1"/>
</dbReference>
<dbReference type="EMBL" id="JAULBC010000001">
    <property type="protein sequence ID" value="MEX6686830.1"/>
    <property type="molecule type" value="Genomic_DNA"/>
</dbReference>
<gene>
    <name evidence="1" type="ORF">QTN47_04960</name>
</gene>
<name>A0ABV3ZBC2_9BACT</name>
<sequence>MKYIVLVITQAFLGILGYGQFSIHVDSTSGAITNISSARDKNNMNWIMSSRDSIPTWQQPYEDWGLGKVTVNGQKYSWADPKSLSIHKTSSNAVYEVQGLRIKVERNWSGTLANETYTFTNTSKNAINVSEFGIYTPYNDNYPDAKTCATNRCNTHIWPGMNSSYVNAVRMDGIGPHLGLVLTQGALKSYSIENRGKDGGGAYSSSNVRGTIVLNIADTTIPAGEEYVLQWKLFWHNDWNDFFAKARSLGFQQVEASKYVVNLGDTLVATVSSDKEQKVLKIPAETPGEQTFTIPYGKGMSTWLNYLVISKPEDLISKRVHFIVSRQQMNDVNDKRYGAYMVYDNETNEILLNAESADHDEGAERLAMGAVVAKWLQTHQDSAVYNSLMKYTQFVRQRLQTPDYKVFSNATKTSRHRGYNYPFVAALYLETYQLTGNRSYLMDYYGTLRRFYKEFGHEFYALCIEPRRGLNALLKEGLKAEYDTLLNDFKLMGDHNIANGIFYPKHEVNYEQSIVGPSVAFLCELYLVTRDEKYLHGAEAQMPSLEAFGGKQPDVHLNEIGIRHWDGYWFGKREMWGDVMPHYWSTTSADAFFLYYECTGKKRYREMALKILDNNFLNFKEDGRASCAYIYPATVDGIQGKFYDPYANDQDWALYFYLKVHSASGNF</sequence>
<evidence type="ECO:0008006" key="3">
    <source>
        <dbReference type="Google" id="ProtNLM"/>
    </source>
</evidence>
<evidence type="ECO:0000313" key="2">
    <source>
        <dbReference type="Proteomes" id="UP001560573"/>
    </source>
</evidence>
<reference evidence="1 2" key="1">
    <citation type="submission" date="2023-07" db="EMBL/GenBank/DDBJ databases">
        <authorList>
            <person name="Lian W.-H."/>
        </authorList>
    </citation>
    <scope>NUCLEOTIDE SEQUENCE [LARGE SCALE GENOMIC DNA]</scope>
    <source>
        <strain evidence="1 2">SYSU DXS3180</strain>
    </source>
</reference>
<proteinExistence type="predicted"/>
<protein>
    <recommendedName>
        <fullName evidence="3">Six-hairpin glycosidase</fullName>
    </recommendedName>
</protein>
<comment type="caution">
    <text evidence="1">The sequence shown here is derived from an EMBL/GenBank/DDBJ whole genome shotgun (WGS) entry which is preliminary data.</text>
</comment>
<dbReference type="Proteomes" id="UP001560573">
    <property type="component" value="Unassembled WGS sequence"/>
</dbReference>
<keyword evidence="2" id="KW-1185">Reference proteome</keyword>
<dbReference type="SUPFAM" id="SSF48208">
    <property type="entry name" value="Six-hairpin glycosidases"/>
    <property type="match status" value="1"/>
</dbReference>
<dbReference type="InterPro" id="IPR008928">
    <property type="entry name" value="6-hairpin_glycosidase_sf"/>
</dbReference>